<proteinExistence type="predicted"/>
<accession>A0ABN2PVA7</accession>
<sequence length="214" mass="21787">MARQAAPLALAGVPRVDLMPRIERESRARVVLTRRWAVLIGAAAVVTVLVIAGAFGLRVAAEAQLAAEQARTTALLTEIAEYSAVSTAISDAQTLDALRAGARVNDFAWGPLVATITGVLPEGVTLASVVLTPGAPPVGDDPTVEVGARGDLTFTTKNLADQAATVAALLGAEGVLSADAGSLTLSGDTDYTFTATIAFDQSIYTGDPAQDGGN</sequence>
<name>A0ABN2PVA7_9MICO</name>
<protein>
    <recommendedName>
        <fullName evidence="4">Fimbrial assembly protein (PilN)</fullName>
    </recommendedName>
</protein>
<organism evidence="2 3">
    <name type="scientific">Microbacterium aoyamense</name>
    <dbReference type="NCBI Taxonomy" id="344166"/>
    <lineage>
        <taxon>Bacteria</taxon>
        <taxon>Bacillati</taxon>
        <taxon>Actinomycetota</taxon>
        <taxon>Actinomycetes</taxon>
        <taxon>Micrococcales</taxon>
        <taxon>Microbacteriaceae</taxon>
        <taxon>Microbacterium</taxon>
    </lineage>
</organism>
<feature type="transmembrane region" description="Helical" evidence="1">
    <location>
        <begin position="36"/>
        <end position="57"/>
    </location>
</feature>
<comment type="caution">
    <text evidence="2">The sequence shown here is derived from an EMBL/GenBank/DDBJ whole genome shotgun (WGS) entry which is preliminary data.</text>
</comment>
<evidence type="ECO:0000313" key="2">
    <source>
        <dbReference type="EMBL" id="GAA1933092.1"/>
    </source>
</evidence>
<reference evidence="2 3" key="1">
    <citation type="journal article" date="2019" name="Int. J. Syst. Evol. Microbiol.">
        <title>The Global Catalogue of Microorganisms (GCM) 10K type strain sequencing project: providing services to taxonomists for standard genome sequencing and annotation.</title>
        <authorList>
            <consortium name="The Broad Institute Genomics Platform"/>
            <consortium name="The Broad Institute Genome Sequencing Center for Infectious Disease"/>
            <person name="Wu L."/>
            <person name="Ma J."/>
        </authorList>
    </citation>
    <scope>NUCLEOTIDE SEQUENCE [LARGE SCALE GENOMIC DNA]</scope>
    <source>
        <strain evidence="2 3">JCM 14900</strain>
    </source>
</reference>
<gene>
    <name evidence="2" type="ORF">GCM10009775_26370</name>
</gene>
<dbReference type="EMBL" id="BAAAOF010000005">
    <property type="protein sequence ID" value="GAA1933092.1"/>
    <property type="molecule type" value="Genomic_DNA"/>
</dbReference>
<dbReference type="RefSeq" id="WP_248147622.1">
    <property type="nucleotide sequence ID" value="NZ_BAAAOF010000005.1"/>
</dbReference>
<keyword evidence="1" id="KW-1133">Transmembrane helix</keyword>
<keyword evidence="1" id="KW-0472">Membrane</keyword>
<evidence type="ECO:0000256" key="1">
    <source>
        <dbReference type="SAM" id="Phobius"/>
    </source>
</evidence>
<keyword evidence="1" id="KW-0812">Transmembrane</keyword>
<evidence type="ECO:0000313" key="3">
    <source>
        <dbReference type="Proteomes" id="UP001501343"/>
    </source>
</evidence>
<dbReference type="Proteomes" id="UP001501343">
    <property type="component" value="Unassembled WGS sequence"/>
</dbReference>
<evidence type="ECO:0008006" key="4">
    <source>
        <dbReference type="Google" id="ProtNLM"/>
    </source>
</evidence>
<keyword evidence="3" id="KW-1185">Reference proteome</keyword>